<dbReference type="Gene3D" id="2.40.70.10">
    <property type="entry name" value="Acid Proteases"/>
    <property type="match status" value="3"/>
</dbReference>
<feature type="non-terminal residue" evidence="4">
    <location>
        <position position="308"/>
    </location>
</feature>
<name>A0A2G9TQP8_TELCI</name>
<keyword evidence="5" id="KW-1185">Reference proteome</keyword>
<keyword evidence="4" id="KW-0645">Protease</keyword>
<gene>
    <name evidence="4" type="ORF">TELCIR_18291</name>
</gene>
<dbReference type="PRINTS" id="PR00792">
    <property type="entry name" value="PEPSIN"/>
</dbReference>
<dbReference type="InterPro" id="IPR021109">
    <property type="entry name" value="Peptidase_aspartic_dom_sf"/>
</dbReference>
<dbReference type="Proteomes" id="UP000230423">
    <property type="component" value="Unassembled WGS sequence"/>
</dbReference>
<dbReference type="GO" id="GO:0004190">
    <property type="term" value="F:aspartic-type endopeptidase activity"/>
    <property type="evidence" value="ECO:0007669"/>
    <property type="project" value="InterPro"/>
</dbReference>
<dbReference type="OrthoDB" id="5790032at2759"/>
<dbReference type="Gene3D" id="2.60.40.1960">
    <property type="match status" value="1"/>
</dbReference>
<organism evidence="4 5">
    <name type="scientific">Teladorsagia circumcincta</name>
    <name type="common">Brown stomach worm</name>
    <name type="synonym">Ostertagia circumcincta</name>
    <dbReference type="NCBI Taxonomy" id="45464"/>
    <lineage>
        <taxon>Eukaryota</taxon>
        <taxon>Metazoa</taxon>
        <taxon>Ecdysozoa</taxon>
        <taxon>Nematoda</taxon>
        <taxon>Chromadorea</taxon>
        <taxon>Rhabditida</taxon>
        <taxon>Rhabditina</taxon>
        <taxon>Rhabditomorpha</taxon>
        <taxon>Strongyloidea</taxon>
        <taxon>Trichostrongylidae</taxon>
        <taxon>Teladorsagia</taxon>
    </lineage>
</organism>
<keyword evidence="4" id="KW-0378">Hydrolase</keyword>
<evidence type="ECO:0000313" key="5">
    <source>
        <dbReference type="Proteomes" id="UP000230423"/>
    </source>
</evidence>
<dbReference type="PANTHER" id="PTHR47966:SF45">
    <property type="entry name" value="PEPTIDASE A1 DOMAIN-CONTAINING PROTEIN"/>
    <property type="match status" value="1"/>
</dbReference>
<keyword evidence="2" id="KW-1015">Disulfide bond</keyword>
<accession>A0A2G9TQP8</accession>
<dbReference type="PROSITE" id="PS51767">
    <property type="entry name" value="PEPTIDASE_A1"/>
    <property type="match status" value="1"/>
</dbReference>
<evidence type="ECO:0000256" key="1">
    <source>
        <dbReference type="ARBA" id="ARBA00007447"/>
    </source>
</evidence>
<dbReference type="AlphaFoldDB" id="A0A2G9TQP8"/>
<dbReference type="InterPro" id="IPR034164">
    <property type="entry name" value="Pepsin-like_dom"/>
</dbReference>
<dbReference type="EMBL" id="KZ355908">
    <property type="protein sequence ID" value="PIO60218.1"/>
    <property type="molecule type" value="Genomic_DNA"/>
</dbReference>
<comment type="similarity">
    <text evidence="1">Belongs to the peptidase A1 family.</text>
</comment>
<reference evidence="4 5" key="1">
    <citation type="submission" date="2015-09" db="EMBL/GenBank/DDBJ databases">
        <title>Draft genome of the parasitic nematode Teladorsagia circumcincta isolate WARC Sus (inbred).</title>
        <authorList>
            <person name="Mitreva M."/>
        </authorList>
    </citation>
    <scope>NUCLEOTIDE SEQUENCE [LARGE SCALE GENOMIC DNA]</scope>
    <source>
        <strain evidence="4 5">S</strain>
    </source>
</reference>
<evidence type="ECO:0000313" key="4">
    <source>
        <dbReference type="EMBL" id="PIO60218.1"/>
    </source>
</evidence>
<dbReference type="InterPro" id="IPR033121">
    <property type="entry name" value="PEPTIDASE_A1"/>
</dbReference>
<dbReference type="InterPro" id="IPR001461">
    <property type="entry name" value="Aspartic_peptidase_A1"/>
</dbReference>
<dbReference type="GO" id="GO:0006508">
    <property type="term" value="P:proteolysis"/>
    <property type="evidence" value="ECO:0007669"/>
    <property type="project" value="UniProtKB-KW"/>
</dbReference>
<feature type="disulfide bond" evidence="2">
    <location>
        <begin position="91"/>
        <end position="99"/>
    </location>
</feature>
<protein>
    <submittedName>
        <fullName evidence="4">Eukaryotic aspartyl protease</fullName>
    </submittedName>
</protein>
<sequence length="308" mass="33743">MPAPEAAAIADAYGAKWDDDYGHYVVDCGVKATMELTIGQHKYTISTENFVVVDYDGVEYVAEVTIGTPEQKFRVIMDTGSASFYIPDVSCQRYRPKACDNSKCDAGRELFLKVFYSGIPTYPPLDAEGFLGNDTVRLGDPGSEQLVVLGTVFGQAAKFSSSFAGNGIDGVLGLAFPVIASSRITPPISRAIQLHLLDLPLFTVYLRTGKKDVDGGTITFGAVDTTRCGPVIAYEPLTTPTHWQFQWDKHFQHYVVECASKPTLELTIGQHNYTIESQNLVVQIPDGRCILALKPSPRQKHGKIWILG</sequence>
<dbReference type="CDD" id="cd05471">
    <property type="entry name" value="pepsin_like"/>
    <property type="match status" value="1"/>
</dbReference>
<proteinExistence type="inferred from homology"/>
<dbReference type="PANTHER" id="PTHR47966">
    <property type="entry name" value="BETA-SITE APP-CLEAVING ENZYME, ISOFORM A-RELATED"/>
    <property type="match status" value="1"/>
</dbReference>
<evidence type="ECO:0000256" key="2">
    <source>
        <dbReference type="PIRSR" id="PIRSR601461-2"/>
    </source>
</evidence>
<feature type="domain" description="Peptidase A1" evidence="3">
    <location>
        <begin position="60"/>
        <end position="308"/>
    </location>
</feature>
<dbReference type="SUPFAM" id="SSF50630">
    <property type="entry name" value="Acid proteases"/>
    <property type="match status" value="2"/>
</dbReference>
<evidence type="ECO:0000259" key="3">
    <source>
        <dbReference type="PROSITE" id="PS51767"/>
    </source>
</evidence>
<dbReference type="Pfam" id="PF00026">
    <property type="entry name" value="Asp"/>
    <property type="match status" value="1"/>
</dbReference>